<name>A0ABV2IYZ6_9HYPH</name>
<dbReference type="SUPFAM" id="SSF53474">
    <property type="entry name" value="alpha/beta-Hydrolases"/>
    <property type="match status" value="1"/>
</dbReference>
<dbReference type="Proteomes" id="UP001549047">
    <property type="component" value="Unassembled WGS sequence"/>
</dbReference>
<dbReference type="EMBL" id="JBEPMB010000002">
    <property type="protein sequence ID" value="MET3613658.1"/>
    <property type="molecule type" value="Genomic_DNA"/>
</dbReference>
<proteinExistence type="predicted"/>
<gene>
    <name evidence="2" type="ORF">ABID16_001987</name>
</gene>
<evidence type="ECO:0000259" key="1">
    <source>
        <dbReference type="Pfam" id="PF12146"/>
    </source>
</evidence>
<dbReference type="InterPro" id="IPR050266">
    <property type="entry name" value="AB_hydrolase_sf"/>
</dbReference>
<accession>A0ABV2IYZ6</accession>
<keyword evidence="3" id="KW-1185">Reference proteome</keyword>
<keyword evidence="2" id="KW-0378">Hydrolase</keyword>
<organism evidence="2 3">
    <name type="scientific">Rhizobium aquaticum</name>
    <dbReference type="NCBI Taxonomy" id="1549636"/>
    <lineage>
        <taxon>Bacteria</taxon>
        <taxon>Pseudomonadati</taxon>
        <taxon>Pseudomonadota</taxon>
        <taxon>Alphaproteobacteria</taxon>
        <taxon>Hyphomicrobiales</taxon>
        <taxon>Rhizobiaceae</taxon>
        <taxon>Rhizobium/Agrobacterium group</taxon>
        <taxon>Rhizobium</taxon>
    </lineage>
</organism>
<dbReference type="PANTHER" id="PTHR43798:SF33">
    <property type="entry name" value="HYDROLASE, PUTATIVE (AFU_ORTHOLOGUE AFUA_2G14860)-RELATED"/>
    <property type="match status" value="1"/>
</dbReference>
<evidence type="ECO:0000313" key="3">
    <source>
        <dbReference type="Proteomes" id="UP001549047"/>
    </source>
</evidence>
<feature type="domain" description="Serine aminopeptidase S33" evidence="1">
    <location>
        <begin position="80"/>
        <end position="310"/>
    </location>
</feature>
<comment type="caution">
    <text evidence="2">The sequence shown here is derived from an EMBL/GenBank/DDBJ whole genome shotgun (WGS) entry which is preliminary data.</text>
</comment>
<dbReference type="InterPro" id="IPR029058">
    <property type="entry name" value="AB_hydrolase_fold"/>
</dbReference>
<dbReference type="RefSeq" id="WP_354556184.1">
    <property type="nucleotide sequence ID" value="NZ_JBEPMB010000002.1"/>
</dbReference>
<protein>
    <submittedName>
        <fullName evidence="2">Alpha-beta hydrolase superfamily lysophospholipase</fullName>
    </submittedName>
</protein>
<dbReference type="GO" id="GO:0016787">
    <property type="term" value="F:hydrolase activity"/>
    <property type="evidence" value="ECO:0007669"/>
    <property type="project" value="UniProtKB-KW"/>
</dbReference>
<evidence type="ECO:0000313" key="2">
    <source>
        <dbReference type="EMBL" id="MET3613658.1"/>
    </source>
</evidence>
<dbReference type="Gene3D" id="3.40.50.1820">
    <property type="entry name" value="alpha/beta hydrolase"/>
    <property type="match status" value="1"/>
</dbReference>
<reference evidence="2 3" key="1">
    <citation type="submission" date="2024-06" db="EMBL/GenBank/DDBJ databases">
        <title>Genomic Encyclopedia of Type Strains, Phase IV (KMG-IV): sequencing the most valuable type-strain genomes for metagenomic binning, comparative biology and taxonomic classification.</title>
        <authorList>
            <person name="Goeker M."/>
        </authorList>
    </citation>
    <scope>NUCLEOTIDE SEQUENCE [LARGE SCALE GENOMIC DNA]</scope>
    <source>
        <strain evidence="2 3">DSM 29780</strain>
    </source>
</reference>
<sequence>MNTALRVLTVTLAILAAIPLVALALVFSQSPEPANKDADTLNFNSVLPPEQVELPLLPYKAEDGTDLGYRYIPAKSDNAPLVILVHGSGWHGGSYQWLAHQIAGDGDIAVAVPDLRGHGPSPQRRGDVDYIGQMEDDVAALAKQLLKPGQKLILAGHSSGGGFVIRFAGGKYGGMPNGVVLLSPFLNYKAPTMRDNAGGWSQALVRRAIGLSVLNALGIHALDGLTVVTFRFPRAVLESPQGKAATTAYSWRLNVSYAPRRDYLGDVARLPPFLLVAGREDEAFRADQFEPTLSAVNPNGEYHVLDGVDHLGLINTQATADLIRAYVHRQIAR</sequence>
<dbReference type="InterPro" id="IPR022742">
    <property type="entry name" value="Hydrolase_4"/>
</dbReference>
<dbReference type="Pfam" id="PF12146">
    <property type="entry name" value="Hydrolase_4"/>
    <property type="match status" value="1"/>
</dbReference>
<dbReference type="PANTHER" id="PTHR43798">
    <property type="entry name" value="MONOACYLGLYCEROL LIPASE"/>
    <property type="match status" value="1"/>
</dbReference>